<name>A0A820IVI5_9BILA</name>
<dbReference type="Proteomes" id="UP000663823">
    <property type="component" value="Unassembled WGS sequence"/>
</dbReference>
<reference evidence="7" key="1">
    <citation type="submission" date="2021-02" db="EMBL/GenBank/DDBJ databases">
        <authorList>
            <person name="Nowell W R."/>
        </authorList>
    </citation>
    <scope>NUCLEOTIDE SEQUENCE</scope>
</reference>
<comment type="subunit">
    <text evidence="6">Component of the Arp2/3 complex.</text>
</comment>
<evidence type="ECO:0000256" key="6">
    <source>
        <dbReference type="RuleBase" id="RU364015"/>
    </source>
</evidence>
<evidence type="ECO:0000256" key="2">
    <source>
        <dbReference type="ARBA" id="ARBA00007192"/>
    </source>
</evidence>
<comment type="subcellular location">
    <subcellularLocation>
        <location evidence="1 6">Cytoplasm</location>
        <location evidence="1 6">Cytoskeleton</location>
    </subcellularLocation>
</comment>
<keyword evidence="4 6" id="KW-0009">Actin-binding</keyword>
<evidence type="ECO:0000256" key="4">
    <source>
        <dbReference type="ARBA" id="ARBA00023203"/>
    </source>
</evidence>
<dbReference type="GO" id="GO:0034314">
    <property type="term" value="P:Arp2/3 complex-mediated actin nucleation"/>
    <property type="evidence" value="ECO:0007669"/>
    <property type="project" value="InterPro"/>
</dbReference>
<dbReference type="Pfam" id="PF04045">
    <property type="entry name" value="P34-Arc"/>
    <property type="match status" value="1"/>
</dbReference>
<gene>
    <name evidence="7" type="ORF">OTI717_LOCUS42461</name>
</gene>
<protein>
    <recommendedName>
        <fullName evidence="6">Arp2/3 complex 34 kDa subunit</fullName>
    </recommendedName>
</protein>
<dbReference type="InterPro" id="IPR007188">
    <property type="entry name" value="ARPC2"/>
</dbReference>
<dbReference type="GO" id="GO:0003779">
    <property type="term" value="F:actin binding"/>
    <property type="evidence" value="ECO:0007669"/>
    <property type="project" value="UniProtKB-KW"/>
</dbReference>
<dbReference type="EMBL" id="CAJOAX010051726">
    <property type="protein sequence ID" value="CAF4315053.1"/>
    <property type="molecule type" value="Genomic_DNA"/>
</dbReference>
<dbReference type="GO" id="GO:0030041">
    <property type="term" value="P:actin filament polymerization"/>
    <property type="evidence" value="ECO:0007669"/>
    <property type="project" value="InterPro"/>
</dbReference>
<sequence length="39" mass="4791">LFPRHTKAAERDNTINLIHALRNYFHYHIKCCKVCFRFI</sequence>
<organism evidence="7 8">
    <name type="scientific">Rotaria sordida</name>
    <dbReference type="NCBI Taxonomy" id="392033"/>
    <lineage>
        <taxon>Eukaryota</taxon>
        <taxon>Metazoa</taxon>
        <taxon>Spiralia</taxon>
        <taxon>Gnathifera</taxon>
        <taxon>Rotifera</taxon>
        <taxon>Eurotatoria</taxon>
        <taxon>Bdelloidea</taxon>
        <taxon>Philodinida</taxon>
        <taxon>Philodinidae</taxon>
        <taxon>Rotaria</taxon>
    </lineage>
</organism>
<keyword evidence="5 6" id="KW-0206">Cytoskeleton</keyword>
<feature type="non-terminal residue" evidence="7">
    <location>
        <position position="1"/>
    </location>
</feature>
<comment type="function">
    <text evidence="6">Functions as actin-binding component of the Arp2/3 complex which is involved in regulation of actin polymerization and together with an activating nucleation-promoting factor (NPF) mediates the formation of branched actin networks.</text>
</comment>
<proteinExistence type="inferred from homology"/>
<dbReference type="AlphaFoldDB" id="A0A820IVI5"/>
<comment type="caution">
    <text evidence="7">The sequence shown here is derived from an EMBL/GenBank/DDBJ whole genome shotgun (WGS) entry which is preliminary data.</text>
</comment>
<dbReference type="Gene3D" id="3.30.1460.20">
    <property type="match status" value="1"/>
</dbReference>
<evidence type="ECO:0000313" key="8">
    <source>
        <dbReference type="Proteomes" id="UP000663823"/>
    </source>
</evidence>
<dbReference type="SUPFAM" id="SSF69645">
    <property type="entry name" value="Arp2/3 complex subunits"/>
    <property type="match status" value="1"/>
</dbReference>
<dbReference type="InterPro" id="IPR034666">
    <property type="entry name" value="ARPC2/4"/>
</dbReference>
<evidence type="ECO:0000256" key="5">
    <source>
        <dbReference type="ARBA" id="ARBA00023212"/>
    </source>
</evidence>
<keyword evidence="3 6" id="KW-0963">Cytoplasm</keyword>
<dbReference type="GO" id="GO:0005885">
    <property type="term" value="C:Arp2/3 protein complex"/>
    <property type="evidence" value="ECO:0007669"/>
    <property type="project" value="InterPro"/>
</dbReference>
<accession>A0A820IVI5</accession>
<evidence type="ECO:0000313" key="7">
    <source>
        <dbReference type="EMBL" id="CAF4315053.1"/>
    </source>
</evidence>
<evidence type="ECO:0000256" key="3">
    <source>
        <dbReference type="ARBA" id="ARBA00022490"/>
    </source>
</evidence>
<comment type="similarity">
    <text evidence="2 6">Belongs to the ARPC2 family.</text>
</comment>
<evidence type="ECO:0000256" key="1">
    <source>
        <dbReference type="ARBA" id="ARBA00004245"/>
    </source>
</evidence>